<evidence type="ECO:0000313" key="2">
    <source>
        <dbReference type="Proteomes" id="UP000004578"/>
    </source>
</evidence>
<reference evidence="1 2" key="1">
    <citation type="submission" date="2012-05" db="EMBL/GenBank/DDBJ databases">
        <authorList>
            <person name="Harkins D.M."/>
            <person name="Madupu R."/>
            <person name="Durkin A.S."/>
            <person name="Torralba M."/>
            <person name="Methe B."/>
            <person name="Sutton G.G."/>
            <person name="Nelson K.E."/>
        </authorList>
    </citation>
    <scope>NUCLEOTIDE SEQUENCE [LARGE SCALE GENOMIC DNA]</scope>
    <source>
        <strain evidence="1 2">F0490</strain>
    </source>
</reference>
<dbReference type="Proteomes" id="UP000004578">
    <property type="component" value="Unassembled WGS sequence"/>
</dbReference>
<dbReference type="AlphaFoldDB" id="J1HM79"/>
<accession>J1HM79</accession>
<proteinExistence type="predicted"/>
<keyword evidence="2" id="KW-1185">Reference proteome</keyword>
<dbReference type="EMBL" id="AKFS01000103">
    <property type="protein sequence ID" value="EJF47095.1"/>
    <property type="molecule type" value="Genomic_DNA"/>
</dbReference>
<name>J1HM79_9ACTO</name>
<organism evidence="1 2">
    <name type="scientific">Schaalia georgiae F0490</name>
    <dbReference type="NCBI Taxonomy" id="1125717"/>
    <lineage>
        <taxon>Bacteria</taxon>
        <taxon>Bacillati</taxon>
        <taxon>Actinomycetota</taxon>
        <taxon>Actinomycetes</taxon>
        <taxon>Actinomycetales</taxon>
        <taxon>Actinomycetaceae</taxon>
        <taxon>Schaalia</taxon>
    </lineage>
</organism>
<sequence length="47" mass="4827">MTGKASDGGKAFNECASIESGINFVFPFLSLASNDSSVKDTGTVRAV</sequence>
<gene>
    <name evidence="1" type="ORF">HMPREF1317_1365</name>
</gene>
<comment type="caution">
    <text evidence="1">The sequence shown here is derived from an EMBL/GenBank/DDBJ whole genome shotgun (WGS) entry which is preliminary data.</text>
</comment>
<protein>
    <submittedName>
        <fullName evidence="1">Uncharacterized protein</fullName>
    </submittedName>
</protein>
<evidence type="ECO:0000313" key="1">
    <source>
        <dbReference type="EMBL" id="EJF47095.1"/>
    </source>
</evidence>